<dbReference type="InterPro" id="IPR036612">
    <property type="entry name" value="KH_dom_type_1_sf"/>
</dbReference>
<dbReference type="EMBL" id="CP001669">
    <property type="protein sequence ID" value="AFZ79162.1"/>
    <property type="molecule type" value="Genomic_DNA"/>
</dbReference>
<dbReference type="Gene3D" id="3.30.1370.10">
    <property type="entry name" value="K Homology domain, type 1"/>
    <property type="match status" value="1"/>
</dbReference>
<evidence type="ECO:0000313" key="4">
    <source>
        <dbReference type="Proteomes" id="UP000031512"/>
    </source>
</evidence>
<dbReference type="RefSeq" id="XP_004828828.1">
    <property type="nucleotide sequence ID" value="XM_004828771.1"/>
</dbReference>
<feature type="region of interest" description="Disordered" evidence="1">
    <location>
        <begin position="62"/>
        <end position="95"/>
    </location>
</feature>
<dbReference type="SUPFAM" id="SSF54791">
    <property type="entry name" value="Eukaryotic type KH-domain (KH-domain type I)"/>
    <property type="match status" value="1"/>
</dbReference>
<organism evidence="3 4">
    <name type="scientific">Theileria equi strain WA</name>
    <dbReference type="NCBI Taxonomy" id="1537102"/>
    <lineage>
        <taxon>Eukaryota</taxon>
        <taxon>Sar</taxon>
        <taxon>Alveolata</taxon>
        <taxon>Apicomplexa</taxon>
        <taxon>Aconoidasida</taxon>
        <taxon>Piroplasmida</taxon>
        <taxon>Theileriidae</taxon>
        <taxon>Theileria</taxon>
    </lineage>
</organism>
<dbReference type="OrthoDB" id="377772at2759"/>
<reference evidence="3 4" key="1">
    <citation type="journal article" date="2012" name="BMC Genomics">
        <title>Comparative genomic analysis and phylogenetic position of Theileria equi.</title>
        <authorList>
            <person name="Kappmeyer L.S."/>
            <person name="Thiagarajan M."/>
            <person name="Herndon D.R."/>
            <person name="Ramsay J.D."/>
            <person name="Caler E."/>
            <person name="Djikeng A."/>
            <person name="Gillespie J.J."/>
            <person name="Lau A.O."/>
            <person name="Roalson E.H."/>
            <person name="Silva J.C."/>
            <person name="Silva M.G."/>
            <person name="Suarez C.E."/>
            <person name="Ueti M.W."/>
            <person name="Nene V.M."/>
            <person name="Mealey R.H."/>
            <person name="Knowles D.P."/>
            <person name="Brayton K.A."/>
        </authorList>
    </citation>
    <scope>NUCLEOTIDE SEQUENCE [LARGE SCALE GENOMIC DNA]</scope>
    <source>
        <strain evidence="3 4">WA</strain>
    </source>
</reference>
<dbReference type="Pfam" id="PF22675">
    <property type="entry name" value="KH-I_KHDC4-BBP"/>
    <property type="match status" value="1"/>
</dbReference>
<evidence type="ECO:0000256" key="1">
    <source>
        <dbReference type="SAM" id="MobiDB-lite"/>
    </source>
</evidence>
<feature type="region of interest" description="Disordered" evidence="1">
    <location>
        <begin position="445"/>
        <end position="501"/>
    </location>
</feature>
<dbReference type="AlphaFoldDB" id="L0AU39"/>
<accession>L0AU39</accession>
<dbReference type="KEGG" id="beq:BEWA_020080"/>
<dbReference type="Proteomes" id="UP000031512">
    <property type="component" value="Chromosome 1"/>
</dbReference>
<keyword evidence="4" id="KW-1185">Reference proteome</keyword>
<evidence type="ECO:0000313" key="3">
    <source>
        <dbReference type="EMBL" id="AFZ79162.1"/>
    </source>
</evidence>
<dbReference type="GeneID" id="15805956"/>
<dbReference type="eggNOG" id="ENOG502S8A2">
    <property type="taxonomic scope" value="Eukaryota"/>
</dbReference>
<dbReference type="VEuPathDB" id="PiroplasmaDB:BEWA_020080"/>
<evidence type="ECO:0000259" key="2">
    <source>
        <dbReference type="Pfam" id="PF22675"/>
    </source>
</evidence>
<proteinExistence type="predicted"/>
<dbReference type="STRING" id="1537102.L0AU39"/>
<sequence length="501" mass="55259">MDGMHMYGRGPAFPFKGNVYPQPNMYAVNPNPHHHLMMHPNASMPSQLHPHAQAIDSFNYGSVRQPPVLNEPGATASSYDKDSSSHLRQGGPMPSWNVSDGMADKYYSNIPSGAYRPFDSEGDFEKNYTPQGPIDQPLPQGNWDNSASNQYAGGRLAIFLENANCAYELVESDLRELFSYYSGVHCLAISPDYPAAELVVTDPNTCNVAAAELNGLVLHGVGTLRCVVMKPGQTLQSLLSSANMYAYQNARAPSNPADTQNFNADTRQFGAPPSNTPMGNPPPSVPAVKTNGRHITYNNVDHVPGITSNPNTRRLCRFELVELFSYEPDFDVTSCILGPNNSNIEYIMRNSNNKVDLTIKGKPLNSAKVVDRLHLSVSSSDFVSYNQAISMVEDMLSSVCEKYVAYVKERGKIVSNLVGFKRHEYEEDKNGNLDYKGVVEKPKTWLDSHNSRRQGSSFSKPGAYGSRVSGPPKKFHDRGRPAPAVRPNPRAVNPRSRSIRK</sequence>
<gene>
    <name evidence="3" type="ORF">BEWA_020080</name>
</gene>
<feature type="domain" description="KHDC4/BBP-like KH-domain type I" evidence="2">
    <location>
        <begin position="327"/>
        <end position="396"/>
    </location>
</feature>
<dbReference type="InterPro" id="IPR055256">
    <property type="entry name" value="KH_1_KHDC4/BBP-like"/>
</dbReference>
<name>L0AU39_THEEQ</name>
<feature type="compositionally biased region" description="Low complexity" evidence="1">
    <location>
        <begin position="481"/>
        <end position="501"/>
    </location>
</feature>
<dbReference type="GO" id="GO:0003723">
    <property type="term" value="F:RNA binding"/>
    <property type="evidence" value="ECO:0007669"/>
    <property type="project" value="InterPro"/>
</dbReference>
<protein>
    <recommendedName>
        <fullName evidence="2">KHDC4/BBP-like KH-domain type I domain-containing protein</fullName>
    </recommendedName>
</protein>